<feature type="transmembrane region" description="Helical" evidence="5">
    <location>
        <begin position="303"/>
        <end position="320"/>
    </location>
</feature>
<keyword evidence="3 5" id="KW-1133">Transmembrane helix</keyword>
<dbReference type="EMBL" id="JACBNY010000006">
    <property type="protein sequence ID" value="MBA0016490.1"/>
    <property type="molecule type" value="Genomic_DNA"/>
</dbReference>
<dbReference type="AlphaFoldDB" id="A0A7V8N0P3"/>
<name>A0A7V8N0P3_9LACT</name>
<feature type="transmembrane region" description="Helical" evidence="5">
    <location>
        <begin position="134"/>
        <end position="150"/>
    </location>
</feature>
<feature type="transmembrane region" description="Helical" evidence="5">
    <location>
        <begin position="103"/>
        <end position="122"/>
    </location>
</feature>
<feature type="transmembrane region" description="Helical" evidence="5">
    <location>
        <begin position="239"/>
        <end position="261"/>
    </location>
</feature>
<comment type="caution">
    <text evidence="7">The sequence shown here is derived from an EMBL/GenBank/DDBJ whole genome shotgun (WGS) entry which is preliminary data.</text>
</comment>
<feature type="transmembrane region" description="Helical" evidence="5">
    <location>
        <begin position="68"/>
        <end position="91"/>
    </location>
</feature>
<keyword evidence="4 5" id="KW-0472">Membrane</keyword>
<accession>A0A7V8N0P3</accession>
<dbReference type="GO" id="GO:0006874">
    <property type="term" value="P:intracellular calcium ion homeostasis"/>
    <property type="evidence" value="ECO:0007669"/>
    <property type="project" value="TreeGrafter"/>
</dbReference>
<dbReference type="PANTHER" id="PTHR10846:SF8">
    <property type="entry name" value="INNER MEMBRANE PROTEIN YRBG"/>
    <property type="match status" value="1"/>
</dbReference>
<feature type="domain" description="Sodium/calcium exchanger membrane region" evidence="6">
    <location>
        <begin position="5"/>
        <end position="145"/>
    </location>
</feature>
<keyword evidence="2 5" id="KW-0812">Transmembrane</keyword>
<dbReference type="InterPro" id="IPR044880">
    <property type="entry name" value="NCX_ion-bd_dom_sf"/>
</dbReference>
<dbReference type="GO" id="GO:0005262">
    <property type="term" value="F:calcium channel activity"/>
    <property type="evidence" value="ECO:0007669"/>
    <property type="project" value="TreeGrafter"/>
</dbReference>
<evidence type="ECO:0000256" key="5">
    <source>
        <dbReference type="SAM" id="Phobius"/>
    </source>
</evidence>
<evidence type="ECO:0000259" key="6">
    <source>
        <dbReference type="Pfam" id="PF01699"/>
    </source>
</evidence>
<dbReference type="GO" id="GO:0005886">
    <property type="term" value="C:plasma membrane"/>
    <property type="evidence" value="ECO:0007669"/>
    <property type="project" value="TreeGrafter"/>
</dbReference>
<dbReference type="InterPro" id="IPR004837">
    <property type="entry name" value="NaCa_Exmemb"/>
</dbReference>
<evidence type="ECO:0000256" key="4">
    <source>
        <dbReference type="ARBA" id="ARBA00023136"/>
    </source>
</evidence>
<dbReference type="InterPro" id="IPR004481">
    <property type="entry name" value="K/Na/Ca-exchanger"/>
</dbReference>
<proteinExistence type="predicted"/>
<evidence type="ECO:0000256" key="3">
    <source>
        <dbReference type="ARBA" id="ARBA00022989"/>
    </source>
</evidence>
<reference evidence="7 8" key="1">
    <citation type="submission" date="2020-07" db="EMBL/GenBank/DDBJ databases">
        <authorList>
            <person name="Hilgarth M."/>
            <person name="Werum V."/>
            <person name="Vogel R.F."/>
        </authorList>
    </citation>
    <scope>NUCLEOTIDE SEQUENCE [LARGE SCALE GENOMIC DNA]</scope>
    <source>
        <strain evidence="7 8">DSM 28961</strain>
    </source>
</reference>
<protein>
    <submittedName>
        <fullName evidence="7">Sodium:calcium antiporter</fullName>
    </submittedName>
</protein>
<sequence length="322" mass="34895">MTIKILLVLVGFALIIFGADVLVDGASNIAKKYRIPDVVIGLTIVSLGTSFPEMMITITSAKNEYHDLIFGNALGSNIVNLGLILGIIALIKPVYLDRETKNIHLPLAITATAVLAFMGNGLIGEHFMISRLEGWLLIAMSIAYFIVPAYKSLHRIQLTKHNIRPNTENISVPKSILLIALGFIALKFGADFAVDNAKIIGETIGIPDSIIGLTIVGMGTALPELITSITATLKGTEGLAIGNLIGSCILNLFLIIGLGAVINPLTYLPIFNLELMFLFGLTFLIWVFSYIGKRNTLSRLEGSILILAFVGYMVVLFIRLRL</sequence>
<comment type="subcellular location">
    <subcellularLocation>
        <location evidence="1">Membrane</location>
        <topology evidence="1">Multi-pass membrane protein</topology>
    </subcellularLocation>
</comment>
<dbReference type="GO" id="GO:0008273">
    <property type="term" value="F:calcium, potassium:sodium antiporter activity"/>
    <property type="evidence" value="ECO:0007669"/>
    <property type="project" value="TreeGrafter"/>
</dbReference>
<evidence type="ECO:0000313" key="8">
    <source>
        <dbReference type="Proteomes" id="UP000530186"/>
    </source>
</evidence>
<dbReference type="RefSeq" id="WP_180746697.1">
    <property type="nucleotide sequence ID" value="NZ_CBCRWQ010000007.1"/>
</dbReference>
<feature type="domain" description="Sodium/calcium exchanger membrane region" evidence="6">
    <location>
        <begin position="175"/>
        <end position="317"/>
    </location>
</feature>
<evidence type="ECO:0000313" key="7">
    <source>
        <dbReference type="EMBL" id="MBA0016490.1"/>
    </source>
</evidence>
<gene>
    <name evidence="7" type="ORF">HZR21_04910</name>
</gene>
<feature type="transmembrane region" description="Helical" evidence="5">
    <location>
        <begin position="273"/>
        <end position="291"/>
    </location>
</feature>
<feature type="transmembrane region" description="Helical" evidence="5">
    <location>
        <begin position="170"/>
        <end position="189"/>
    </location>
</feature>
<dbReference type="Gene3D" id="1.20.1420.30">
    <property type="entry name" value="NCX, central ion-binding region"/>
    <property type="match status" value="2"/>
</dbReference>
<dbReference type="Proteomes" id="UP000530186">
    <property type="component" value="Unassembled WGS sequence"/>
</dbReference>
<keyword evidence="8" id="KW-1185">Reference proteome</keyword>
<evidence type="ECO:0000256" key="1">
    <source>
        <dbReference type="ARBA" id="ARBA00004141"/>
    </source>
</evidence>
<dbReference type="GeneID" id="303194855"/>
<organism evidence="7 8">
    <name type="scientific">Pseudolactococcus laudensis</name>
    <dbReference type="NCBI Taxonomy" id="1494461"/>
    <lineage>
        <taxon>Bacteria</taxon>
        <taxon>Bacillati</taxon>
        <taxon>Bacillota</taxon>
        <taxon>Bacilli</taxon>
        <taxon>Lactobacillales</taxon>
        <taxon>Streptococcaceae</taxon>
        <taxon>Pseudolactococcus</taxon>
    </lineage>
</organism>
<evidence type="ECO:0000256" key="2">
    <source>
        <dbReference type="ARBA" id="ARBA00022692"/>
    </source>
</evidence>
<dbReference type="PANTHER" id="PTHR10846">
    <property type="entry name" value="SODIUM/POTASSIUM/CALCIUM EXCHANGER"/>
    <property type="match status" value="1"/>
</dbReference>
<feature type="transmembrane region" description="Helical" evidence="5">
    <location>
        <begin position="210"/>
        <end position="233"/>
    </location>
</feature>
<dbReference type="Pfam" id="PF01699">
    <property type="entry name" value="Na_Ca_ex"/>
    <property type="match status" value="2"/>
</dbReference>
<feature type="transmembrane region" description="Helical" evidence="5">
    <location>
        <begin position="35"/>
        <end position="56"/>
    </location>
</feature>